<evidence type="ECO:0008006" key="7">
    <source>
        <dbReference type="Google" id="ProtNLM"/>
    </source>
</evidence>
<organism evidence="5 6">
    <name type="scientific">Paractinoplanes pyxinae</name>
    <dbReference type="NCBI Taxonomy" id="2997416"/>
    <lineage>
        <taxon>Bacteria</taxon>
        <taxon>Bacillati</taxon>
        <taxon>Actinomycetota</taxon>
        <taxon>Actinomycetes</taxon>
        <taxon>Micromonosporales</taxon>
        <taxon>Micromonosporaceae</taxon>
        <taxon>Paractinoplanes</taxon>
    </lineage>
</organism>
<dbReference type="Pfam" id="PF20028">
    <property type="entry name" value="VMAP-C"/>
    <property type="match status" value="1"/>
</dbReference>
<dbReference type="InterPro" id="IPR045555">
    <property type="entry name" value="VMAP-M0"/>
</dbReference>
<feature type="region of interest" description="Disordered" evidence="1">
    <location>
        <begin position="544"/>
        <end position="563"/>
    </location>
</feature>
<evidence type="ECO:0000256" key="1">
    <source>
        <dbReference type="SAM" id="MobiDB-lite"/>
    </source>
</evidence>
<feature type="domain" description="vWA-MoxR associated protein middle region 0" evidence="3">
    <location>
        <begin position="293"/>
        <end position="394"/>
    </location>
</feature>
<dbReference type="Pfam" id="PF19916">
    <property type="entry name" value="VMAP-M0"/>
    <property type="match status" value="1"/>
</dbReference>
<accession>A0ABT4AVB0</accession>
<feature type="domain" description="Nucleoside phosphorylase" evidence="2">
    <location>
        <begin position="37"/>
        <end position="251"/>
    </location>
</feature>
<keyword evidence="6" id="KW-1185">Reference proteome</keyword>
<reference evidence="5" key="1">
    <citation type="submission" date="2022-11" db="EMBL/GenBank/DDBJ databases">
        <authorList>
            <person name="Somphong A."/>
            <person name="Phongsopitanun W."/>
        </authorList>
    </citation>
    <scope>NUCLEOTIDE SEQUENCE</scope>
    <source>
        <strain evidence="5">Pm04-4</strain>
    </source>
</reference>
<dbReference type="InterPro" id="IPR045450">
    <property type="entry name" value="VMAP_C"/>
</dbReference>
<comment type="caution">
    <text evidence="5">The sequence shown here is derived from an EMBL/GenBank/DDBJ whole genome shotgun (WGS) entry which is preliminary data.</text>
</comment>
<dbReference type="Gene3D" id="3.40.50.1580">
    <property type="entry name" value="Nucleoside phosphorylase domain"/>
    <property type="match status" value="1"/>
</dbReference>
<dbReference type="EMBL" id="JAPNTZ010000003">
    <property type="protein sequence ID" value="MCY1138142.1"/>
    <property type="molecule type" value="Genomic_DNA"/>
</dbReference>
<evidence type="ECO:0000313" key="6">
    <source>
        <dbReference type="Proteomes" id="UP001151002"/>
    </source>
</evidence>
<dbReference type="InterPro" id="IPR000845">
    <property type="entry name" value="Nucleoside_phosphorylase_d"/>
</dbReference>
<dbReference type="PANTHER" id="PTHR47705">
    <property type="entry name" value="AGAP000321-PA"/>
    <property type="match status" value="1"/>
</dbReference>
<proteinExistence type="predicted"/>
<protein>
    <recommendedName>
        <fullName evidence="7">Nucleoside phosphorylase domain-containing protein</fullName>
    </recommendedName>
</protein>
<feature type="compositionally biased region" description="Polar residues" evidence="1">
    <location>
        <begin position="544"/>
        <end position="558"/>
    </location>
</feature>
<evidence type="ECO:0000259" key="3">
    <source>
        <dbReference type="Pfam" id="PF19916"/>
    </source>
</evidence>
<evidence type="ECO:0000259" key="4">
    <source>
        <dbReference type="Pfam" id="PF20028"/>
    </source>
</evidence>
<dbReference type="Pfam" id="PF01048">
    <property type="entry name" value="PNP_UDP_1"/>
    <property type="match status" value="1"/>
</dbReference>
<evidence type="ECO:0000313" key="5">
    <source>
        <dbReference type="EMBL" id="MCY1138142.1"/>
    </source>
</evidence>
<evidence type="ECO:0000259" key="2">
    <source>
        <dbReference type="Pfam" id="PF01048"/>
    </source>
</evidence>
<sequence length="677" mass="75926">MRTLMAGPRTVRRNDDPNEYRIGHLDSAEAGRPHRVVLVTLAEDNTRNAAATCTDMLRSFPHIRCVIMVGIAGGVPSPRQPRQHVRLGDIVIALDGIVDYGHVRQGPDGAEQRRPVSGISMDLKRVAHRIEEDQILGRSLDWTRLLTPPEDYPMAVFARPSEGKDQLHRGRRLIPHPDKHESGHPDHAPKVHFGAVGSADVLLKSGSLRDELAARHRVLAFEMETAGVAAGVANRGVNWFVVRGIVDYCDEYKNDVWHQYGSLVAAGGVRALLAQCPPFLVWRLERDGARHLLPDPEMDRLREYLDQARDVDGLVAWQAAVGSLVPPPDEPTTLAAMAVRISGQNAGPDRIPPLIAFAEQVAARTSSRLGGQLRAWIDRVARQILQIGEHVSAYRQTVEEAVARERGGVRPPIRPCLLIQIERDGIEGGRCEVRYWIQRRLRHWDPEPSDPQQTTFRELERVLQRAIRHAESAWHDLDEPVEIELLLPVDMINTAVEWWHTELGSASPTPLCLDYRVVVRSLDRMREPHRHRVWNQRWRSLWQSPPQPRVQQGRSNGGNEELGPWNARLREDIHLTTVVLGSSPDEEAGRQELQSALRAGIPVILWDHRPGALVSEMADLLGQVTDGPPGELIDRVHALRHNAGLLGSDAQIRHPGRHLAVLWDDPDRNVYDMGAQP</sequence>
<dbReference type="SUPFAM" id="SSF53167">
    <property type="entry name" value="Purine and uridine phosphorylases"/>
    <property type="match status" value="1"/>
</dbReference>
<feature type="domain" description="vWA-MoxR associated protein C-terminal" evidence="4">
    <location>
        <begin position="430"/>
        <end position="666"/>
    </location>
</feature>
<dbReference type="InterPro" id="IPR035994">
    <property type="entry name" value="Nucleoside_phosphorylase_sf"/>
</dbReference>
<name>A0ABT4AVB0_9ACTN</name>
<gene>
    <name evidence="5" type="ORF">OWR29_09050</name>
</gene>
<dbReference type="Proteomes" id="UP001151002">
    <property type="component" value="Unassembled WGS sequence"/>
</dbReference>
<dbReference type="PANTHER" id="PTHR47705:SF1">
    <property type="entry name" value="PNP_UDP_1 DOMAIN-CONTAINING PROTEIN"/>
    <property type="match status" value="1"/>
</dbReference>